<organism evidence="1 2">
    <name type="scientific">Sipha flava</name>
    <name type="common">yellow sugarcane aphid</name>
    <dbReference type="NCBI Taxonomy" id="143950"/>
    <lineage>
        <taxon>Eukaryota</taxon>
        <taxon>Metazoa</taxon>
        <taxon>Ecdysozoa</taxon>
        <taxon>Arthropoda</taxon>
        <taxon>Hexapoda</taxon>
        <taxon>Insecta</taxon>
        <taxon>Pterygota</taxon>
        <taxon>Neoptera</taxon>
        <taxon>Paraneoptera</taxon>
        <taxon>Hemiptera</taxon>
        <taxon>Sternorrhyncha</taxon>
        <taxon>Aphidomorpha</taxon>
        <taxon>Aphidoidea</taxon>
        <taxon>Aphididae</taxon>
        <taxon>Sipha</taxon>
    </lineage>
</organism>
<reference evidence="2" key="1">
    <citation type="submission" date="2025-08" db="UniProtKB">
        <authorList>
            <consortium name="RefSeq"/>
        </authorList>
    </citation>
    <scope>IDENTIFICATION</scope>
    <source>
        <tissue evidence="2">Whole body</tissue>
    </source>
</reference>
<protein>
    <submittedName>
        <fullName evidence="2">Uncharacterized protein LOC112681777</fullName>
    </submittedName>
</protein>
<name>A0A8B8FBS1_9HEMI</name>
<sequence length="217" mass="24859">MNNRLLQMLNNKIKNPFYKNSETTPSNSKNNRLIISDELLKFIRTHHTVNELTQWRLLLVKLPGKINESNHHSVVNDSRMMNIYKNQLVPYVGPRPHASVLCRMNNRLLQNLNNEIKNPFYQNSTTSLSNGNTNQMNIGPTKDSEENSVFNQSLVFSENSSSSSQTISILGTLKDIFEERMNSGQSILIKTTINSYKTNSFELTETSTILKVKLCMF</sequence>
<dbReference type="AlphaFoldDB" id="A0A8B8FBS1"/>
<dbReference type="GeneID" id="112681777"/>
<proteinExistence type="predicted"/>
<keyword evidence="1" id="KW-1185">Reference proteome</keyword>
<dbReference type="RefSeq" id="XP_025407877.1">
    <property type="nucleotide sequence ID" value="XM_025552092.1"/>
</dbReference>
<dbReference type="Proteomes" id="UP000694846">
    <property type="component" value="Unplaced"/>
</dbReference>
<accession>A0A8B8FBS1</accession>
<gene>
    <name evidence="2" type="primary">LOC112681777</name>
</gene>
<evidence type="ECO:0000313" key="1">
    <source>
        <dbReference type="Proteomes" id="UP000694846"/>
    </source>
</evidence>
<evidence type="ECO:0000313" key="2">
    <source>
        <dbReference type="RefSeq" id="XP_025407877.1"/>
    </source>
</evidence>